<accession>A0A0H4PPU9</accession>
<keyword evidence="1" id="KW-0472">Membrane</keyword>
<keyword evidence="1" id="KW-1133">Transmembrane helix</keyword>
<evidence type="ECO:0008006" key="5">
    <source>
        <dbReference type="Google" id="ProtNLM"/>
    </source>
</evidence>
<dbReference type="RefSeq" id="WP_048640749.1">
    <property type="nucleotide sequence ID" value="NZ_CP012040.1"/>
</dbReference>
<name>A0A0H4PPU9_9BACT</name>
<reference evidence="3 4" key="1">
    <citation type="submission" date="2015-07" db="EMBL/GenBank/DDBJ databases">
        <authorList>
            <person name="Kim K.M."/>
        </authorList>
    </citation>
    <scope>NUCLEOTIDE SEQUENCE [LARGE SCALE GENOMIC DNA]</scope>
    <source>
        <strain evidence="3 4">KCTC 12363</strain>
    </source>
</reference>
<organism evidence="3 4">
    <name type="scientific">Cyclobacterium amurskyense</name>
    <dbReference type="NCBI Taxonomy" id="320787"/>
    <lineage>
        <taxon>Bacteria</taxon>
        <taxon>Pseudomonadati</taxon>
        <taxon>Bacteroidota</taxon>
        <taxon>Cytophagia</taxon>
        <taxon>Cytophagales</taxon>
        <taxon>Cyclobacteriaceae</taxon>
        <taxon>Cyclobacterium</taxon>
    </lineage>
</organism>
<proteinExistence type="predicted"/>
<dbReference type="EMBL" id="CP012040">
    <property type="protein sequence ID" value="AKP50292.1"/>
    <property type="molecule type" value="Genomic_DNA"/>
</dbReference>
<keyword evidence="2" id="KW-0732">Signal</keyword>
<dbReference type="OrthoDB" id="848790at2"/>
<sequence length="300" mass="34895">MDRIVKLCYLVIFLISSIPMAQAQDVVVEGYFLQDSAKLGERVGYVLKSRYPSDLPVIFPDSTYDFGNFEYLDKQIFSSYSEDSISLDSAVYWISNFSLDSVQAFRMPVYEVLNYDSISHFPPAANLALTLTIDEIPEELAFEENNSYLNIPQAFNYPYLIIGVSILVILLVLAFVIFGKGVFNRWKAYRERKKWRKFISNWDNSMNDLVQQPDIKKADELLGLWKNYLENLTGLPYKEWTSTEISIHLNKPEIIKDFRKIELIIYANRVDDNIREACDNLLKISEGLLEEKIEKIYNHD</sequence>
<feature type="chain" id="PRO_5005208244" description="BatD protein" evidence="2">
    <location>
        <begin position="24"/>
        <end position="300"/>
    </location>
</feature>
<evidence type="ECO:0000313" key="4">
    <source>
        <dbReference type="Proteomes" id="UP000036520"/>
    </source>
</evidence>
<dbReference type="KEGG" id="camu:CA2015_0834"/>
<dbReference type="STRING" id="320787.CA2015_0834"/>
<keyword evidence="4" id="KW-1185">Reference proteome</keyword>
<dbReference type="PATRIC" id="fig|320787.5.peg.931"/>
<evidence type="ECO:0000313" key="3">
    <source>
        <dbReference type="EMBL" id="AKP50292.1"/>
    </source>
</evidence>
<evidence type="ECO:0000256" key="2">
    <source>
        <dbReference type="SAM" id="SignalP"/>
    </source>
</evidence>
<protein>
    <recommendedName>
        <fullName evidence="5">BatD protein</fullName>
    </recommendedName>
</protein>
<feature type="transmembrane region" description="Helical" evidence="1">
    <location>
        <begin position="157"/>
        <end position="183"/>
    </location>
</feature>
<gene>
    <name evidence="3" type="ORF">CA2015_0834</name>
</gene>
<feature type="signal peptide" evidence="2">
    <location>
        <begin position="1"/>
        <end position="23"/>
    </location>
</feature>
<dbReference type="Proteomes" id="UP000036520">
    <property type="component" value="Chromosome"/>
</dbReference>
<keyword evidence="1" id="KW-0812">Transmembrane</keyword>
<evidence type="ECO:0000256" key="1">
    <source>
        <dbReference type="SAM" id="Phobius"/>
    </source>
</evidence>
<dbReference type="AlphaFoldDB" id="A0A0H4PPU9"/>